<dbReference type="Proteomes" id="UP001176961">
    <property type="component" value="Unassembled WGS sequence"/>
</dbReference>
<dbReference type="AlphaFoldDB" id="A0AA36GQR0"/>
<gene>
    <name evidence="1" type="ORF">CYNAS_LOCUS8501</name>
</gene>
<name>A0AA36GQR0_CYLNA</name>
<accession>A0AA36GQR0</accession>
<organism evidence="1 2">
    <name type="scientific">Cylicocyclus nassatus</name>
    <name type="common">Nematode worm</name>
    <dbReference type="NCBI Taxonomy" id="53992"/>
    <lineage>
        <taxon>Eukaryota</taxon>
        <taxon>Metazoa</taxon>
        <taxon>Ecdysozoa</taxon>
        <taxon>Nematoda</taxon>
        <taxon>Chromadorea</taxon>
        <taxon>Rhabditida</taxon>
        <taxon>Rhabditina</taxon>
        <taxon>Rhabditomorpha</taxon>
        <taxon>Strongyloidea</taxon>
        <taxon>Strongylidae</taxon>
        <taxon>Cylicocyclus</taxon>
    </lineage>
</organism>
<comment type="caution">
    <text evidence="1">The sequence shown here is derived from an EMBL/GenBank/DDBJ whole genome shotgun (WGS) entry which is preliminary data.</text>
</comment>
<sequence length="272" mass="31117">MRKENGFEVTDHIAVSAMGNDKLTDIMSRNEAAICGKVLGDSLTIGSVEGFSKEWNINGEKITLAVKYVDVVKKIQDYYKIRPNDILNGDGPDEYTRKARLVVIFRMQAMRELLDIVNPGNDDVKNIDALPGMMDDILEKYDKKQMLEAIKAQEPTDEMIARCKYLVEMMEAADAIDSELWLAKEFLAKRVISENTDRWGRPKDRDEMTGRRNQTSIWDAISSIGSSSNVRLGEADDYIEFGDELKSVTRKVRNEMEKQIKLDKKKHKQEKK</sequence>
<proteinExistence type="predicted"/>
<keyword evidence="2" id="KW-1185">Reference proteome</keyword>
<dbReference type="Pfam" id="PF19302">
    <property type="entry name" value="DUF5915"/>
    <property type="match status" value="1"/>
</dbReference>
<reference evidence="1" key="1">
    <citation type="submission" date="2023-07" db="EMBL/GenBank/DDBJ databases">
        <authorList>
            <consortium name="CYATHOMIX"/>
        </authorList>
    </citation>
    <scope>NUCLEOTIDE SEQUENCE</scope>
    <source>
        <strain evidence="1">N/A</strain>
    </source>
</reference>
<evidence type="ECO:0000313" key="2">
    <source>
        <dbReference type="Proteomes" id="UP001176961"/>
    </source>
</evidence>
<evidence type="ECO:0000313" key="1">
    <source>
        <dbReference type="EMBL" id="CAJ0596518.1"/>
    </source>
</evidence>
<protein>
    <submittedName>
        <fullName evidence="1">Uncharacterized protein</fullName>
    </submittedName>
</protein>
<dbReference type="EMBL" id="CATQJL010000191">
    <property type="protein sequence ID" value="CAJ0596518.1"/>
    <property type="molecule type" value="Genomic_DNA"/>
</dbReference>